<sequence>MSRVGTALIGAKPLWALIHLFSAVASCPALRLGHPTLRFRLQCSSTSSTVRDACSKLGTVVPMPRA</sequence>
<name>A0A8H7NRT6_9APHY</name>
<reference evidence="2" key="2">
    <citation type="journal article" name="Front. Microbiol.">
        <title>Degradative Capacity of Two Strains of Rhodonia placenta: From Phenotype to Genotype.</title>
        <authorList>
            <person name="Kolle M."/>
            <person name="Horta M.A.C."/>
            <person name="Nowrousian M."/>
            <person name="Ohm R.A."/>
            <person name="Benz J.P."/>
            <person name="Pilgard A."/>
        </authorList>
    </citation>
    <scope>NUCLEOTIDE SEQUENCE</scope>
    <source>
        <strain evidence="2">FPRL280</strain>
    </source>
</reference>
<dbReference type="Proteomes" id="UP000639403">
    <property type="component" value="Unassembled WGS sequence"/>
</dbReference>
<evidence type="ECO:0000256" key="1">
    <source>
        <dbReference type="SAM" id="SignalP"/>
    </source>
</evidence>
<protein>
    <recommendedName>
        <fullName evidence="4">Secreted protein</fullName>
    </recommendedName>
</protein>
<dbReference type="EMBL" id="JADOXO010001054">
    <property type="protein sequence ID" value="KAF9798349.1"/>
    <property type="molecule type" value="Genomic_DNA"/>
</dbReference>
<feature type="signal peptide" evidence="1">
    <location>
        <begin position="1"/>
        <end position="29"/>
    </location>
</feature>
<evidence type="ECO:0008006" key="4">
    <source>
        <dbReference type="Google" id="ProtNLM"/>
    </source>
</evidence>
<comment type="caution">
    <text evidence="2">The sequence shown here is derived from an EMBL/GenBank/DDBJ whole genome shotgun (WGS) entry which is preliminary data.</text>
</comment>
<proteinExistence type="predicted"/>
<evidence type="ECO:0000313" key="2">
    <source>
        <dbReference type="EMBL" id="KAF9798349.1"/>
    </source>
</evidence>
<gene>
    <name evidence="2" type="ORF">IEO21_10741</name>
</gene>
<accession>A0A8H7NRT6</accession>
<evidence type="ECO:0000313" key="3">
    <source>
        <dbReference type="Proteomes" id="UP000639403"/>
    </source>
</evidence>
<dbReference type="PROSITE" id="PS51257">
    <property type="entry name" value="PROKAR_LIPOPROTEIN"/>
    <property type="match status" value="1"/>
</dbReference>
<feature type="chain" id="PRO_5034105412" description="Secreted protein" evidence="1">
    <location>
        <begin position="30"/>
        <end position="66"/>
    </location>
</feature>
<dbReference type="AlphaFoldDB" id="A0A8H7NRT6"/>
<keyword evidence="1" id="KW-0732">Signal</keyword>
<organism evidence="2 3">
    <name type="scientific">Rhodonia placenta</name>
    <dbReference type="NCBI Taxonomy" id="104341"/>
    <lineage>
        <taxon>Eukaryota</taxon>
        <taxon>Fungi</taxon>
        <taxon>Dikarya</taxon>
        <taxon>Basidiomycota</taxon>
        <taxon>Agaricomycotina</taxon>
        <taxon>Agaricomycetes</taxon>
        <taxon>Polyporales</taxon>
        <taxon>Adustoporiaceae</taxon>
        <taxon>Rhodonia</taxon>
    </lineage>
</organism>
<reference evidence="2" key="1">
    <citation type="submission" date="2020-11" db="EMBL/GenBank/DDBJ databases">
        <authorList>
            <person name="Koelle M."/>
            <person name="Horta M.A.C."/>
            <person name="Nowrousian M."/>
            <person name="Ohm R.A."/>
            <person name="Benz P."/>
            <person name="Pilgard A."/>
        </authorList>
    </citation>
    <scope>NUCLEOTIDE SEQUENCE</scope>
    <source>
        <strain evidence="2">FPRL280</strain>
    </source>
</reference>